<keyword evidence="2" id="KW-1185">Reference proteome</keyword>
<evidence type="ECO:0000313" key="2">
    <source>
        <dbReference type="Proteomes" id="UP001454036"/>
    </source>
</evidence>
<protein>
    <submittedName>
        <fullName evidence="1">Uncharacterized protein</fullName>
    </submittedName>
</protein>
<sequence>MGRNGTGPARDRAKYRHLEIYAGFTDVRESVPIKDKMSQSTENQPENFELCPRRAANQVEASISGGIPILHPDRPSNPAPQTAPVNPLAITYPEGVRDEAGRAEKAYQGGSEGSIPYAEDMDSVAKLRNALPQGENKLPWYTFYDEAMLVMACLVYDKVFRFDDRGKPIGVYLL</sequence>
<organism evidence="1 2">
    <name type="scientific">Lithospermum erythrorhizon</name>
    <name type="common">Purple gromwell</name>
    <name type="synonym">Lithospermum officinale var. erythrorhizon</name>
    <dbReference type="NCBI Taxonomy" id="34254"/>
    <lineage>
        <taxon>Eukaryota</taxon>
        <taxon>Viridiplantae</taxon>
        <taxon>Streptophyta</taxon>
        <taxon>Embryophyta</taxon>
        <taxon>Tracheophyta</taxon>
        <taxon>Spermatophyta</taxon>
        <taxon>Magnoliopsida</taxon>
        <taxon>eudicotyledons</taxon>
        <taxon>Gunneridae</taxon>
        <taxon>Pentapetalae</taxon>
        <taxon>asterids</taxon>
        <taxon>lamiids</taxon>
        <taxon>Boraginales</taxon>
        <taxon>Boraginaceae</taxon>
        <taxon>Boraginoideae</taxon>
        <taxon>Lithospermeae</taxon>
        <taxon>Lithospermum</taxon>
    </lineage>
</organism>
<reference evidence="1 2" key="1">
    <citation type="submission" date="2024-01" db="EMBL/GenBank/DDBJ databases">
        <title>The complete chloroplast genome sequence of Lithospermum erythrorhizon: insights into the phylogenetic relationship among Boraginaceae species and the maternal lineages of purple gromwells.</title>
        <authorList>
            <person name="Okada T."/>
            <person name="Watanabe K."/>
        </authorList>
    </citation>
    <scope>NUCLEOTIDE SEQUENCE [LARGE SCALE GENOMIC DNA]</scope>
</reference>
<dbReference type="AlphaFoldDB" id="A0AAV3P475"/>
<dbReference type="Proteomes" id="UP001454036">
    <property type="component" value="Unassembled WGS sequence"/>
</dbReference>
<dbReference type="EMBL" id="BAABME010016410">
    <property type="protein sequence ID" value="GAA0145856.1"/>
    <property type="molecule type" value="Genomic_DNA"/>
</dbReference>
<accession>A0AAV3P475</accession>
<proteinExistence type="predicted"/>
<evidence type="ECO:0000313" key="1">
    <source>
        <dbReference type="EMBL" id="GAA0145856.1"/>
    </source>
</evidence>
<comment type="caution">
    <text evidence="1">The sequence shown here is derived from an EMBL/GenBank/DDBJ whole genome shotgun (WGS) entry which is preliminary data.</text>
</comment>
<gene>
    <name evidence="1" type="ORF">LIER_36209</name>
</gene>
<name>A0AAV3P475_LITER</name>